<reference evidence="1" key="1">
    <citation type="submission" date="2022-03" db="EMBL/GenBank/DDBJ databases">
        <title>A functionally conserved STORR gene fusion in Papaver species that diverged 16.8 million years ago.</title>
        <authorList>
            <person name="Catania T."/>
        </authorList>
    </citation>
    <scope>NUCLEOTIDE SEQUENCE</scope>
    <source>
        <strain evidence="1">S-191538</strain>
    </source>
</reference>
<organism evidence="1 2">
    <name type="scientific">Papaver nudicaule</name>
    <name type="common">Iceland poppy</name>
    <dbReference type="NCBI Taxonomy" id="74823"/>
    <lineage>
        <taxon>Eukaryota</taxon>
        <taxon>Viridiplantae</taxon>
        <taxon>Streptophyta</taxon>
        <taxon>Embryophyta</taxon>
        <taxon>Tracheophyta</taxon>
        <taxon>Spermatophyta</taxon>
        <taxon>Magnoliopsida</taxon>
        <taxon>Ranunculales</taxon>
        <taxon>Papaveraceae</taxon>
        <taxon>Papaveroideae</taxon>
        <taxon>Papaver</taxon>
    </lineage>
</organism>
<name>A0AA41V006_PAPNU</name>
<evidence type="ECO:0000313" key="1">
    <source>
        <dbReference type="EMBL" id="MCL7029225.1"/>
    </source>
</evidence>
<protein>
    <submittedName>
        <fullName evidence="1">Uncharacterized protein</fullName>
    </submittedName>
</protein>
<accession>A0AA41V006</accession>
<dbReference type="PANTHER" id="PTHR15907">
    <property type="entry name" value="DUF614 FAMILY PROTEIN-RELATED"/>
    <property type="match status" value="1"/>
</dbReference>
<dbReference type="InterPro" id="IPR006461">
    <property type="entry name" value="PLAC_motif_containing"/>
</dbReference>
<dbReference type="EMBL" id="JAJJMA010088081">
    <property type="protein sequence ID" value="MCL7029225.1"/>
    <property type="molecule type" value="Genomic_DNA"/>
</dbReference>
<sequence length="130" mass="14619">MYSNSGSQHDLHNENYKSLLDNNTRRINSSSMTMEGQAQGASAGRWTTGLCHCFDDPGNCKSKLRAIYDLEEDPCGDCLVHLFCELCALCQEHRELRNRGFDMGMGWQANMDRRGRRATTAPVVNGGMKR</sequence>
<dbReference type="Proteomes" id="UP001177140">
    <property type="component" value="Unassembled WGS sequence"/>
</dbReference>
<comment type="caution">
    <text evidence="1">The sequence shown here is derived from an EMBL/GenBank/DDBJ whole genome shotgun (WGS) entry which is preliminary data.</text>
</comment>
<proteinExistence type="predicted"/>
<gene>
    <name evidence="1" type="ORF">MKW94_014744</name>
</gene>
<dbReference type="NCBIfam" id="TIGR01571">
    <property type="entry name" value="A_thal_Cys_rich"/>
    <property type="match status" value="1"/>
</dbReference>
<dbReference type="Pfam" id="PF04749">
    <property type="entry name" value="PLAC8"/>
    <property type="match status" value="1"/>
</dbReference>
<evidence type="ECO:0000313" key="2">
    <source>
        <dbReference type="Proteomes" id="UP001177140"/>
    </source>
</evidence>
<dbReference type="AlphaFoldDB" id="A0AA41V006"/>
<keyword evidence="2" id="KW-1185">Reference proteome</keyword>